<dbReference type="Proteomes" id="UP000515908">
    <property type="component" value="Chromosome 04"/>
</dbReference>
<sequence>MDIENIQYTQHPARVVVGGKELRVSTVCVDAHGSLWLMDDAKMDVYFVKAEGYAGKVFSANCLLEARHIYASAACVSSILFHPIGLESILTLVLSGDGKIGALHVTPDGVAIVYETQLNVPLSHATLLHLASDTGSTLRFVACSSFEGFTEVISVCLEVSCDPVTKVVTASVVEASGLYRVEGQIMAVHPFLHDRREFLLSISSHGLVDFWDMNRRCEASSAFHELEWDTSRYGTVTSSLLVQQELWIGGSRGIIVVYPLLGEGRVPVKLFPGKSGPVEFIPTRKEGDVWCCVNGSFVCVWESDEKSLKHGLDVSRAEDAAIHRFALVAPVWVAGPSSLTVFSVLEIEEPLPSHQGKPQAESEVPSFLSRLSRISGLSFLSLADVEGYFSGLQSLSFDFAHPSPTDKTFDKPTEAELTKYRVENGKLLSQVESLEKERADLEKELGRSRQEVRSLDSRVELLQRSLDAAKKAAEVSAKEATTALQMEATIFECNEKRRKLDLELSVLKRQKEVWEASETNAQARLTRLKLREEMSAIVVRDFVNIQNTLVGQVKTLIHRASQNSSNGGEWCMISKKEIEILHTFIENRIQQQRAFLDSMRDRMDSVVGTEVR</sequence>
<gene>
    <name evidence="2" type="ORF">ADEAN_000276200</name>
</gene>
<protein>
    <submittedName>
        <fullName evidence="2">Uncharacterized protein</fullName>
    </submittedName>
</protein>
<keyword evidence="3" id="KW-1185">Reference proteome</keyword>
<organism evidence="2 3">
    <name type="scientific">Angomonas deanei</name>
    <dbReference type="NCBI Taxonomy" id="59799"/>
    <lineage>
        <taxon>Eukaryota</taxon>
        <taxon>Discoba</taxon>
        <taxon>Euglenozoa</taxon>
        <taxon>Kinetoplastea</taxon>
        <taxon>Metakinetoplastina</taxon>
        <taxon>Trypanosomatida</taxon>
        <taxon>Trypanosomatidae</taxon>
        <taxon>Strigomonadinae</taxon>
        <taxon>Angomonas</taxon>
    </lineage>
</organism>
<evidence type="ECO:0000256" key="1">
    <source>
        <dbReference type="SAM" id="Coils"/>
    </source>
</evidence>
<keyword evidence="1" id="KW-0175">Coiled coil</keyword>
<proteinExistence type="predicted"/>
<dbReference type="EMBL" id="LR877148">
    <property type="protein sequence ID" value="CAD2215307.1"/>
    <property type="molecule type" value="Genomic_DNA"/>
</dbReference>
<evidence type="ECO:0000313" key="3">
    <source>
        <dbReference type="Proteomes" id="UP000515908"/>
    </source>
</evidence>
<feature type="coiled-coil region" evidence="1">
    <location>
        <begin position="417"/>
        <end position="472"/>
    </location>
</feature>
<reference evidence="2 3" key="1">
    <citation type="submission" date="2020-08" db="EMBL/GenBank/DDBJ databases">
        <authorList>
            <person name="Newling K."/>
            <person name="Davey J."/>
            <person name="Forrester S."/>
        </authorList>
    </citation>
    <scope>NUCLEOTIDE SEQUENCE [LARGE SCALE GENOMIC DNA]</scope>
    <source>
        <strain evidence="3">Crithidia deanei Carvalho (ATCC PRA-265)</strain>
    </source>
</reference>
<dbReference type="AlphaFoldDB" id="A0A7G2C8Y7"/>
<name>A0A7G2C8Y7_9TRYP</name>
<dbReference type="VEuPathDB" id="TriTrypDB:ADEAN_000276200"/>
<evidence type="ECO:0000313" key="2">
    <source>
        <dbReference type="EMBL" id="CAD2215307.1"/>
    </source>
</evidence>
<accession>A0A7G2C8Y7</accession>